<accession>X1LVS0</accession>
<comment type="caution">
    <text evidence="1">The sequence shown here is derived from an EMBL/GenBank/DDBJ whole genome shotgun (WGS) entry which is preliminary data.</text>
</comment>
<evidence type="ECO:0000313" key="1">
    <source>
        <dbReference type="EMBL" id="GAI23457.1"/>
    </source>
</evidence>
<feature type="non-terminal residue" evidence="1">
    <location>
        <position position="1"/>
    </location>
</feature>
<dbReference type="EMBL" id="BARV01020090">
    <property type="protein sequence ID" value="GAI23457.1"/>
    <property type="molecule type" value="Genomic_DNA"/>
</dbReference>
<reference evidence="1" key="1">
    <citation type="journal article" date="2014" name="Front. Microbiol.">
        <title>High frequency of phylogenetically diverse reductive dehalogenase-homologous genes in deep subseafloor sedimentary metagenomes.</title>
        <authorList>
            <person name="Kawai M."/>
            <person name="Futagami T."/>
            <person name="Toyoda A."/>
            <person name="Takaki Y."/>
            <person name="Nishi S."/>
            <person name="Hori S."/>
            <person name="Arai W."/>
            <person name="Tsubouchi T."/>
            <person name="Morono Y."/>
            <person name="Uchiyama I."/>
            <person name="Ito T."/>
            <person name="Fujiyama A."/>
            <person name="Inagaki F."/>
            <person name="Takami H."/>
        </authorList>
    </citation>
    <scope>NUCLEOTIDE SEQUENCE</scope>
    <source>
        <strain evidence="1">Expedition CK06-06</strain>
    </source>
</reference>
<protein>
    <submittedName>
        <fullName evidence="1">Uncharacterized protein</fullName>
    </submittedName>
</protein>
<organism evidence="1">
    <name type="scientific">marine sediment metagenome</name>
    <dbReference type="NCBI Taxonomy" id="412755"/>
    <lineage>
        <taxon>unclassified sequences</taxon>
        <taxon>metagenomes</taxon>
        <taxon>ecological metagenomes</taxon>
    </lineage>
</organism>
<gene>
    <name evidence="1" type="ORF">S06H3_33631</name>
</gene>
<dbReference type="AlphaFoldDB" id="X1LVS0"/>
<name>X1LVS0_9ZZZZ</name>
<sequence>TWGRWLDLDASTGYKLGKDWGYIITHLTSLETPEPYVRQVRFQIGRSILVPNDVSNMLLGDNENRVAHWPLPTMYVLPEDTFFAKHMGVAGTDNLIPGGLVVGLGRALKVETTAPW</sequence>
<proteinExistence type="predicted"/>